<keyword evidence="2 6" id="KW-0238">DNA-binding</keyword>
<organism evidence="6 7">
    <name type="scientific">Streptococcus thermophilus</name>
    <dbReference type="NCBI Taxonomy" id="1308"/>
    <lineage>
        <taxon>Bacteria</taxon>
        <taxon>Bacillati</taxon>
        <taxon>Bacillota</taxon>
        <taxon>Bacilli</taxon>
        <taxon>Lactobacillales</taxon>
        <taxon>Streptococcaceae</taxon>
        <taxon>Streptococcus</taxon>
    </lineage>
</organism>
<dbReference type="InterPro" id="IPR000835">
    <property type="entry name" value="HTH_MarR-typ"/>
</dbReference>
<reference evidence="6 7" key="1">
    <citation type="submission" date="2020-06" db="EMBL/GenBank/DDBJ databases">
        <authorList>
            <person name="Chuat V."/>
        </authorList>
    </citation>
    <scope>NUCLEOTIDE SEQUENCE [LARGE SCALE GENOMIC DNA]</scope>
    <source>
        <strain evidence="6">STH_CIRM_998</strain>
    </source>
</reference>
<dbReference type="EMBL" id="LR822027">
    <property type="protein sequence ID" value="CAD0152044.1"/>
    <property type="molecule type" value="Genomic_DNA"/>
</dbReference>
<evidence type="ECO:0000313" key="5">
    <source>
        <dbReference type="EMBL" id="CAD0152044.1"/>
    </source>
</evidence>
<gene>
    <name evidence="5" type="ORF">STHERMO_0790</name>
    <name evidence="6" type="ORF">STHERMO_0792</name>
</gene>
<dbReference type="Pfam" id="PF01047">
    <property type="entry name" value="MarR"/>
    <property type="match status" value="1"/>
</dbReference>
<feature type="domain" description="HTH marR-type" evidence="4">
    <location>
        <begin position="27"/>
        <end position="163"/>
    </location>
</feature>
<keyword evidence="1" id="KW-0805">Transcription regulation</keyword>
<protein>
    <submittedName>
        <fullName evidence="6">Putative DNA-binding MarR family transcriptional regulator</fullName>
    </submittedName>
</protein>
<proteinExistence type="predicted"/>
<dbReference type="SMART" id="SM00347">
    <property type="entry name" value="HTH_MARR"/>
    <property type="match status" value="1"/>
</dbReference>
<dbReference type="PANTHER" id="PTHR42756">
    <property type="entry name" value="TRANSCRIPTIONAL REGULATOR, MARR"/>
    <property type="match status" value="1"/>
</dbReference>
<name>A0A7U7C5V7_STRTR</name>
<dbReference type="EMBL" id="LR822027">
    <property type="protein sequence ID" value="CAD0152048.1"/>
    <property type="molecule type" value="Genomic_DNA"/>
</dbReference>
<dbReference type="PANTHER" id="PTHR42756:SF1">
    <property type="entry name" value="TRANSCRIPTIONAL REPRESSOR OF EMRAB OPERON"/>
    <property type="match status" value="1"/>
</dbReference>
<dbReference type="SUPFAM" id="SSF46785">
    <property type="entry name" value="Winged helix' DNA-binding domain"/>
    <property type="match status" value="1"/>
</dbReference>
<dbReference type="RefSeq" id="WP_179972510.1">
    <property type="nucleotide sequence ID" value="NZ_LR822020.1"/>
</dbReference>
<dbReference type="AlphaFoldDB" id="A0A7U7C5V7"/>
<evidence type="ECO:0000256" key="2">
    <source>
        <dbReference type="ARBA" id="ARBA00023125"/>
    </source>
</evidence>
<dbReference type="Proteomes" id="UP000509791">
    <property type="component" value="Chromosome"/>
</dbReference>
<dbReference type="GO" id="GO:0003677">
    <property type="term" value="F:DNA binding"/>
    <property type="evidence" value="ECO:0007669"/>
    <property type="project" value="UniProtKB-KW"/>
</dbReference>
<dbReference type="GO" id="GO:0003700">
    <property type="term" value="F:DNA-binding transcription factor activity"/>
    <property type="evidence" value="ECO:0007669"/>
    <property type="project" value="InterPro"/>
</dbReference>
<dbReference type="InterPro" id="IPR036390">
    <property type="entry name" value="WH_DNA-bd_sf"/>
</dbReference>
<evidence type="ECO:0000256" key="1">
    <source>
        <dbReference type="ARBA" id="ARBA00023015"/>
    </source>
</evidence>
<evidence type="ECO:0000259" key="4">
    <source>
        <dbReference type="PROSITE" id="PS50995"/>
    </source>
</evidence>
<dbReference type="Gene3D" id="1.10.10.10">
    <property type="entry name" value="Winged helix-like DNA-binding domain superfamily/Winged helix DNA-binding domain"/>
    <property type="match status" value="1"/>
</dbReference>
<evidence type="ECO:0000256" key="3">
    <source>
        <dbReference type="ARBA" id="ARBA00023163"/>
    </source>
</evidence>
<dbReference type="PRINTS" id="PR00598">
    <property type="entry name" value="HTHMARR"/>
</dbReference>
<keyword evidence="3" id="KW-0804">Transcription</keyword>
<dbReference type="InterPro" id="IPR036388">
    <property type="entry name" value="WH-like_DNA-bd_sf"/>
</dbReference>
<accession>A0A7U7C5V7</accession>
<evidence type="ECO:0000313" key="6">
    <source>
        <dbReference type="EMBL" id="CAD0152048.1"/>
    </source>
</evidence>
<dbReference type="PROSITE" id="PS50995">
    <property type="entry name" value="HTH_MARR_2"/>
    <property type="match status" value="1"/>
</dbReference>
<sequence length="177" mass="20582">MEDFGLKEFPTVEELASIRKLYPNLDEYSVLIILRYLSISKEITKSYNHFFDYYGLTDAKFSVLMILYRAPNKTLYPYEIAEQSGIARASVTTLLDGLNRKNLITRQHDAVDRRRVVVTLTDKGLEYLQKILPIHYKLTQKITSFLSVDQQDMFLKSLAKLELGLEKYKSEITNTIN</sequence>
<evidence type="ECO:0000313" key="7">
    <source>
        <dbReference type="Proteomes" id="UP000509791"/>
    </source>
</evidence>